<dbReference type="PANTHER" id="PTHR30529">
    <property type="entry name" value="CYTOCHROME B561"/>
    <property type="match status" value="1"/>
</dbReference>
<evidence type="ECO:0000256" key="11">
    <source>
        <dbReference type="ARBA" id="ARBA00023136"/>
    </source>
</evidence>
<feature type="transmembrane region" description="Helical" evidence="13">
    <location>
        <begin position="12"/>
        <end position="32"/>
    </location>
</feature>
<feature type="domain" description="Cytochrome b561 bacterial/Ni-hydrogenase" evidence="14">
    <location>
        <begin position="10"/>
        <end position="177"/>
    </location>
</feature>
<proteinExistence type="inferred from homology"/>
<evidence type="ECO:0000259" key="14">
    <source>
        <dbReference type="Pfam" id="PF01292"/>
    </source>
</evidence>
<evidence type="ECO:0000313" key="16">
    <source>
        <dbReference type="Proteomes" id="UP000218151"/>
    </source>
</evidence>
<keyword evidence="11 13" id="KW-0472">Membrane</keyword>
<evidence type="ECO:0000256" key="13">
    <source>
        <dbReference type="SAM" id="Phobius"/>
    </source>
</evidence>
<feature type="transmembrane region" description="Helical" evidence="13">
    <location>
        <begin position="44"/>
        <end position="64"/>
    </location>
</feature>
<feature type="transmembrane region" description="Helical" evidence="13">
    <location>
        <begin position="84"/>
        <end position="106"/>
    </location>
</feature>
<dbReference type="InterPro" id="IPR052168">
    <property type="entry name" value="Cytochrome_b561_oxidase"/>
</dbReference>
<evidence type="ECO:0000256" key="1">
    <source>
        <dbReference type="ARBA" id="ARBA00001970"/>
    </source>
</evidence>
<dbReference type="GO" id="GO:0046872">
    <property type="term" value="F:metal ion binding"/>
    <property type="evidence" value="ECO:0007669"/>
    <property type="project" value="UniProtKB-KW"/>
</dbReference>
<gene>
    <name evidence="15" type="ORF">CKY28_06565</name>
</gene>
<sequence>MARGDMATARYGRVAMVFHWTIAALIGVNLAIGLGHDTLFDGWVWLHKSIGLTVLALSLARLAWRLCHRPPPLPSEVPEWQRRLAHGVHWGLYGLMVALPLTGWVFTSASATPRPTTFGLFAVPPLPVGADAAVNADVRSAHALLAYCMLALIALHVAGALKHQLLDRVLILDRMLPTVREARRSI</sequence>
<keyword evidence="7" id="KW-0479">Metal-binding</keyword>
<comment type="similarity">
    <text evidence="12">Belongs to the cytochrome b561 family.</text>
</comment>
<dbReference type="PANTHER" id="PTHR30529:SF1">
    <property type="entry name" value="CYTOCHROME B561 HOMOLOG 2"/>
    <property type="match status" value="1"/>
</dbReference>
<evidence type="ECO:0000256" key="5">
    <source>
        <dbReference type="ARBA" id="ARBA00022617"/>
    </source>
</evidence>
<evidence type="ECO:0000256" key="10">
    <source>
        <dbReference type="ARBA" id="ARBA00023004"/>
    </source>
</evidence>
<dbReference type="GO" id="GO:0005886">
    <property type="term" value="C:plasma membrane"/>
    <property type="evidence" value="ECO:0007669"/>
    <property type="project" value="UniProtKB-SubCell"/>
</dbReference>
<dbReference type="Pfam" id="PF01292">
    <property type="entry name" value="Ni_hydr_CYTB"/>
    <property type="match status" value="1"/>
</dbReference>
<dbReference type="GO" id="GO:0020037">
    <property type="term" value="F:heme binding"/>
    <property type="evidence" value="ECO:0007669"/>
    <property type="project" value="TreeGrafter"/>
</dbReference>
<evidence type="ECO:0000256" key="9">
    <source>
        <dbReference type="ARBA" id="ARBA00022989"/>
    </source>
</evidence>
<evidence type="ECO:0000256" key="4">
    <source>
        <dbReference type="ARBA" id="ARBA00022475"/>
    </source>
</evidence>
<keyword evidence="3" id="KW-0813">Transport</keyword>
<evidence type="ECO:0000313" key="15">
    <source>
        <dbReference type="EMBL" id="PAX08994.1"/>
    </source>
</evidence>
<accession>A0A2A2SI89</accession>
<keyword evidence="16" id="KW-1185">Reference proteome</keyword>
<keyword evidence="5" id="KW-0349">Heme</keyword>
<feature type="transmembrane region" description="Helical" evidence="13">
    <location>
        <begin position="144"/>
        <end position="161"/>
    </location>
</feature>
<dbReference type="GO" id="GO:0022904">
    <property type="term" value="P:respiratory electron transport chain"/>
    <property type="evidence" value="ECO:0007669"/>
    <property type="project" value="InterPro"/>
</dbReference>
<comment type="subcellular location">
    <subcellularLocation>
        <location evidence="2">Cell membrane</location>
        <topology evidence="2">Multi-pass membrane protein</topology>
    </subcellularLocation>
</comment>
<evidence type="ECO:0000256" key="6">
    <source>
        <dbReference type="ARBA" id="ARBA00022692"/>
    </source>
</evidence>
<dbReference type="InterPro" id="IPR016174">
    <property type="entry name" value="Di-haem_cyt_TM"/>
</dbReference>
<evidence type="ECO:0000256" key="2">
    <source>
        <dbReference type="ARBA" id="ARBA00004651"/>
    </source>
</evidence>
<keyword evidence="8" id="KW-0249">Electron transport</keyword>
<dbReference type="AlphaFoldDB" id="A0A2A2SI89"/>
<evidence type="ECO:0000256" key="12">
    <source>
        <dbReference type="ARBA" id="ARBA00037975"/>
    </source>
</evidence>
<dbReference type="InterPro" id="IPR011577">
    <property type="entry name" value="Cyt_b561_bac/Ni-Hgenase"/>
</dbReference>
<organism evidence="15 16">
    <name type="scientific">Sphingomonas lenta</name>
    <dbReference type="NCBI Taxonomy" id="1141887"/>
    <lineage>
        <taxon>Bacteria</taxon>
        <taxon>Pseudomonadati</taxon>
        <taxon>Pseudomonadota</taxon>
        <taxon>Alphaproteobacteria</taxon>
        <taxon>Sphingomonadales</taxon>
        <taxon>Sphingomonadaceae</taxon>
        <taxon>Sphingomonas</taxon>
    </lineage>
</organism>
<comment type="caution">
    <text evidence="15">The sequence shown here is derived from an EMBL/GenBank/DDBJ whole genome shotgun (WGS) entry which is preliminary data.</text>
</comment>
<dbReference type="Proteomes" id="UP000218151">
    <property type="component" value="Unassembled WGS sequence"/>
</dbReference>
<evidence type="ECO:0000256" key="8">
    <source>
        <dbReference type="ARBA" id="ARBA00022982"/>
    </source>
</evidence>
<dbReference type="EMBL" id="NSLI01000002">
    <property type="protein sequence ID" value="PAX08994.1"/>
    <property type="molecule type" value="Genomic_DNA"/>
</dbReference>
<protein>
    <submittedName>
        <fullName evidence="15">Cytochrome B</fullName>
    </submittedName>
</protein>
<comment type="cofactor">
    <cofactor evidence="1">
        <name>heme b</name>
        <dbReference type="ChEBI" id="CHEBI:60344"/>
    </cofactor>
</comment>
<reference evidence="16" key="1">
    <citation type="submission" date="2017-09" db="EMBL/GenBank/DDBJ databases">
        <authorList>
            <person name="Feng G."/>
            <person name="Zhu H."/>
        </authorList>
    </citation>
    <scope>NUCLEOTIDE SEQUENCE [LARGE SCALE GENOMIC DNA]</scope>
    <source>
        <strain evidence="16">1PNM-20</strain>
    </source>
</reference>
<keyword evidence="6 13" id="KW-0812">Transmembrane</keyword>
<evidence type="ECO:0000256" key="7">
    <source>
        <dbReference type="ARBA" id="ARBA00022723"/>
    </source>
</evidence>
<name>A0A2A2SI89_9SPHN</name>
<keyword evidence="4" id="KW-1003">Cell membrane</keyword>
<dbReference type="OrthoDB" id="1247465at2"/>
<keyword evidence="10" id="KW-0408">Iron</keyword>
<dbReference type="GO" id="GO:0009055">
    <property type="term" value="F:electron transfer activity"/>
    <property type="evidence" value="ECO:0007669"/>
    <property type="project" value="InterPro"/>
</dbReference>
<evidence type="ECO:0000256" key="3">
    <source>
        <dbReference type="ARBA" id="ARBA00022448"/>
    </source>
</evidence>
<keyword evidence="9 13" id="KW-1133">Transmembrane helix</keyword>
<dbReference type="SUPFAM" id="SSF81342">
    <property type="entry name" value="Transmembrane di-heme cytochromes"/>
    <property type="match status" value="1"/>
</dbReference>
<dbReference type="Gene3D" id="1.20.950.20">
    <property type="entry name" value="Transmembrane di-heme cytochromes, Chain C"/>
    <property type="match status" value="1"/>
</dbReference>